<feature type="compositionally biased region" description="Acidic residues" evidence="1">
    <location>
        <begin position="402"/>
        <end position="420"/>
    </location>
</feature>
<proteinExistence type="predicted"/>
<organism evidence="2 3">
    <name type="scientific">Paramarasmius palmivorus</name>
    <dbReference type="NCBI Taxonomy" id="297713"/>
    <lineage>
        <taxon>Eukaryota</taxon>
        <taxon>Fungi</taxon>
        <taxon>Dikarya</taxon>
        <taxon>Basidiomycota</taxon>
        <taxon>Agaricomycotina</taxon>
        <taxon>Agaricomycetes</taxon>
        <taxon>Agaricomycetidae</taxon>
        <taxon>Agaricales</taxon>
        <taxon>Marasmiineae</taxon>
        <taxon>Marasmiaceae</taxon>
        <taxon>Paramarasmius</taxon>
    </lineage>
</organism>
<gene>
    <name evidence="2" type="ORF">VNI00_013335</name>
</gene>
<dbReference type="EMBL" id="JAYKXP010000067">
    <property type="protein sequence ID" value="KAK7032161.1"/>
    <property type="molecule type" value="Genomic_DNA"/>
</dbReference>
<feature type="compositionally biased region" description="Acidic residues" evidence="1">
    <location>
        <begin position="507"/>
        <end position="520"/>
    </location>
</feature>
<feature type="region of interest" description="Disordered" evidence="1">
    <location>
        <begin position="353"/>
        <end position="460"/>
    </location>
</feature>
<feature type="region of interest" description="Disordered" evidence="1">
    <location>
        <begin position="487"/>
        <end position="530"/>
    </location>
</feature>
<feature type="compositionally biased region" description="Acidic residues" evidence="1">
    <location>
        <begin position="370"/>
        <end position="385"/>
    </location>
</feature>
<feature type="region of interest" description="Disordered" evidence="1">
    <location>
        <begin position="328"/>
        <end position="347"/>
    </location>
</feature>
<dbReference type="Proteomes" id="UP001383192">
    <property type="component" value="Unassembled WGS sequence"/>
</dbReference>
<sequence>MSLRRSSATHPHLPLHLPNPMFSPLQTPIRQSSTSTHSRTRDSQDPRQSHPLAWRSPPPGQIGRSTHVPRAQPTQGLEAQEDSWIYTFFTDAVEAVEIEADSNEVGQTDLDVPEHLDPADLENTPVIPPTPPDFLSGWAFDGFGYDPVRELAQLRSMGRPSNTSNDSASGTGPTRSNSTPIPRRPRRQNRIGSEEVEQSLVRETLNRSMTIPPPWTPTARAEENRDRNSSQQPDGRRDEFARTSQRLRELTSSLARRDRNVQYREMDELISRMLESTRSLRLNLSRASQAESGSSAGPSIWNESTDSSEASPGGQGETEAPDFDMDLLTMPWFGMPDPPAPSDLERTTGALFNDVDTYSQPPPLQSVLDSSDESDFDSSDNDDGSEVVGHNRVFIPPRAVSDIDELSGDDSESDESEDDEVRPTVWSELYSGGEGYYVVPGDNRDSNPSSSSSIERARLSDIRMGATNAFRRYTLPQPPAMVRTIPTRPRQVLFDPDGEFLENAREEWDDGDKDEEEEEEERRRRWRFVR</sequence>
<dbReference type="AlphaFoldDB" id="A0AAW0C128"/>
<protein>
    <submittedName>
        <fullName evidence="2">Uncharacterized protein</fullName>
    </submittedName>
</protein>
<comment type="caution">
    <text evidence="2">The sequence shown here is derived from an EMBL/GenBank/DDBJ whole genome shotgun (WGS) entry which is preliminary data.</text>
</comment>
<feature type="compositionally biased region" description="Polar residues" evidence="1">
    <location>
        <begin position="159"/>
        <end position="179"/>
    </location>
</feature>
<name>A0AAW0C128_9AGAR</name>
<feature type="compositionally biased region" description="Basic and acidic residues" evidence="1">
    <location>
        <begin position="220"/>
        <end position="246"/>
    </location>
</feature>
<accession>A0AAW0C128</accession>
<reference evidence="2 3" key="1">
    <citation type="submission" date="2024-01" db="EMBL/GenBank/DDBJ databases">
        <title>A draft genome for a cacao thread blight-causing isolate of Paramarasmius palmivorus.</title>
        <authorList>
            <person name="Baruah I.K."/>
            <person name="Bukari Y."/>
            <person name="Amoako-Attah I."/>
            <person name="Meinhardt L.W."/>
            <person name="Bailey B.A."/>
            <person name="Cohen S.P."/>
        </authorList>
    </citation>
    <scope>NUCLEOTIDE SEQUENCE [LARGE SCALE GENOMIC DNA]</scope>
    <source>
        <strain evidence="2 3">GH-12</strain>
    </source>
</reference>
<feature type="compositionally biased region" description="Polar residues" evidence="1">
    <location>
        <begin position="286"/>
        <end position="310"/>
    </location>
</feature>
<feature type="region of interest" description="Disordered" evidence="1">
    <location>
        <begin position="157"/>
        <end position="246"/>
    </location>
</feature>
<evidence type="ECO:0000313" key="3">
    <source>
        <dbReference type="Proteomes" id="UP001383192"/>
    </source>
</evidence>
<feature type="region of interest" description="Disordered" evidence="1">
    <location>
        <begin position="1"/>
        <end position="79"/>
    </location>
</feature>
<keyword evidence="3" id="KW-1185">Reference proteome</keyword>
<feature type="compositionally biased region" description="Basic and acidic residues" evidence="1">
    <location>
        <begin position="39"/>
        <end position="48"/>
    </location>
</feature>
<evidence type="ECO:0000313" key="2">
    <source>
        <dbReference type="EMBL" id="KAK7032161.1"/>
    </source>
</evidence>
<evidence type="ECO:0000256" key="1">
    <source>
        <dbReference type="SAM" id="MobiDB-lite"/>
    </source>
</evidence>
<feature type="region of interest" description="Disordered" evidence="1">
    <location>
        <begin position="286"/>
        <end position="322"/>
    </location>
</feature>